<proteinExistence type="predicted"/>
<organism evidence="2 3">
    <name type="scientific">Ilyodon furcidens</name>
    <name type="common">goldbreast splitfin</name>
    <dbReference type="NCBI Taxonomy" id="33524"/>
    <lineage>
        <taxon>Eukaryota</taxon>
        <taxon>Metazoa</taxon>
        <taxon>Chordata</taxon>
        <taxon>Craniata</taxon>
        <taxon>Vertebrata</taxon>
        <taxon>Euteleostomi</taxon>
        <taxon>Actinopterygii</taxon>
        <taxon>Neopterygii</taxon>
        <taxon>Teleostei</taxon>
        <taxon>Neoteleostei</taxon>
        <taxon>Acanthomorphata</taxon>
        <taxon>Ovalentaria</taxon>
        <taxon>Atherinomorphae</taxon>
        <taxon>Cyprinodontiformes</taxon>
        <taxon>Goodeidae</taxon>
        <taxon>Ilyodon</taxon>
    </lineage>
</organism>
<gene>
    <name evidence="2" type="ORF">ILYODFUR_035004</name>
</gene>
<evidence type="ECO:0000256" key="1">
    <source>
        <dbReference type="SAM" id="MobiDB-lite"/>
    </source>
</evidence>
<evidence type="ECO:0000313" key="2">
    <source>
        <dbReference type="EMBL" id="MEQ2223268.1"/>
    </source>
</evidence>
<dbReference type="EMBL" id="JAHRIQ010006499">
    <property type="protein sequence ID" value="MEQ2223268.1"/>
    <property type="molecule type" value="Genomic_DNA"/>
</dbReference>
<name>A0ABV0SUT1_9TELE</name>
<sequence length="154" mass="16961">MLEIGLQCGTIANSVARQLEGPDLFLCSDHAVGVIQFGRIDRLGWQFNMCSPAFVAVMDIEADVIRAIKLKRQTFKPTFPACLVSTQQRRISGKTKAHRGTFPPHGHSRSLKAGILSDTKSQKIYVLIEDHADTPAQVKNPQRFASEETGFPPG</sequence>
<feature type="region of interest" description="Disordered" evidence="1">
    <location>
        <begin position="93"/>
        <end position="113"/>
    </location>
</feature>
<accession>A0ABV0SUT1</accession>
<comment type="caution">
    <text evidence="2">The sequence shown here is derived from an EMBL/GenBank/DDBJ whole genome shotgun (WGS) entry which is preliminary data.</text>
</comment>
<reference evidence="2 3" key="1">
    <citation type="submission" date="2021-06" db="EMBL/GenBank/DDBJ databases">
        <authorList>
            <person name="Palmer J.M."/>
        </authorList>
    </citation>
    <scope>NUCLEOTIDE SEQUENCE [LARGE SCALE GENOMIC DNA]</scope>
    <source>
        <strain evidence="3">if_2019</strain>
        <tissue evidence="2">Muscle</tissue>
    </source>
</reference>
<keyword evidence="3" id="KW-1185">Reference proteome</keyword>
<dbReference type="Proteomes" id="UP001482620">
    <property type="component" value="Unassembled WGS sequence"/>
</dbReference>
<protein>
    <submittedName>
        <fullName evidence="2">Uncharacterized protein</fullName>
    </submittedName>
</protein>
<evidence type="ECO:0000313" key="3">
    <source>
        <dbReference type="Proteomes" id="UP001482620"/>
    </source>
</evidence>